<evidence type="ECO:0000313" key="1">
    <source>
        <dbReference type="EMBL" id="OAE97126.1"/>
    </source>
</evidence>
<evidence type="ECO:0000313" key="2">
    <source>
        <dbReference type="Proteomes" id="UP000076959"/>
    </source>
</evidence>
<protein>
    <submittedName>
        <fullName evidence="1">Uncharacterized protein</fullName>
    </submittedName>
</protein>
<dbReference type="AlphaFoldDB" id="A0A176Y8N6"/>
<comment type="caution">
    <text evidence="1">The sequence shown here is derived from an EMBL/GenBank/DDBJ whole genome shotgun (WGS) entry which is preliminary data.</text>
</comment>
<gene>
    <name evidence="1" type="ORF">AYJ54_36095</name>
</gene>
<accession>A0A176Y8N6</accession>
<dbReference type="EMBL" id="LUUB01000126">
    <property type="protein sequence ID" value="OAE97126.1"/>
    <property type="molecule type" value="Genomic_DNA"/>
</dbReference>
<sequence length="87" mass="10070">MRVPQAHFLTGAGWLAHANTSRFEWLQWLVLSKSTRRRKPQTREPISRIELVDKVVCSIDFEHHASAIRQQEEEVHTLPAEARAVSQ</sequence>
<proteinExistence type="predicted"/>
<organism evidence="1 2">
    <name type="scientific">Bradyrhizobium centrolobii</name>
    <dbReference type="NCBI Taxonomy" id="1505087"/>
    <lineage>
        <taxon>Bacteria</taxon>
        <taxon>Pseudomonadati</taxon>
        <taxon>Pseudomonadota</taxon>
        <taxon>Alphaproteobacteria</taxon>
        <taxon>Hyphomicrobiales</taxon>
        <taxon>Nitrobacteraceae</taxon>
        <taxon>Bradyrhizobium</taxon>
    </lineage>
</organism>
<reference evidence="1 2" key="1">
    <citation type="submission" date="2016-03" db="EMBL/GenBank/DDBJ databases">
        <title>Draft Genome Sequence of the Strain BR 10245 (Bradyrhizobium sp.) isolated from nodules of Centrolobium paraense.</title>
        <authorList>
            <person name="Simoes-Araujo J.L.Sr."/>
            <person name="Barauna A.C."/>
            <person name="Silva K."/>
            <person name="Zilli J.E."/>
        </authorList>
    </citation>
    <scope>NUCLEOTIDE SEQUENCE [LARGE SCALE GENOMIC DNA]</scope>
    <source>
        <strain evidence="1 2">BR 10245</strain>
    </source>
</reference>
<keyword evidence="2" id="KW-1185">Reference proteome</keyword>
<dbReference type="Proteomes" id="UP000076959">
    <property type="component" value="Unassembled WGS sequence"/>
</dbReference>
<name>A0A176Y8N6_9BRAD</name>